<organism evidence="1 2">
    <name type="scientific">Sphingobacterium corticibacterium</name>
    <dbReference type="NCBI Taxonomy" id="2484746"/>
    <lineage>
        <taxon>Bacteria</taxon>
        <taxon>Pseudomonadati</taxon>
        <taxon>Bacteroidota</taxon>
        <taxon>Sphingobacteriia</taxon>
        <taxon>Sphingobacteriales</taxon>
        <taxon>Sphingobacteriaceae</taxon>
        <taxon>Sphingobacterium</taxon>
    </lineage>
</organism>
<dbReference type="OrthoDB" id="9759819at2"/>
<proteinExistence type="predicted"/>
<evidence type="ECO:0000313" key="2">
    <source>
        <dbReference type="Proteomes" id="UP000292855"/>
    </source>
</evidence>
<reference evidence="1 2" key="1">
    <citation type="submission" date="2019-02" db="EMBL/GenBank/DDBJ databases">
        <authorList>
            <person name="Li Y."/>
        </authorList>
    </citation>
    <scope>NUCLEOTIDE SEQUENCE [LARGE SCALE GENOMIC DNA]</scope>
    <source>
        <strain evidence="1 2">30C10-4-7</strain>
    </source>
</reference>
<name>A0A4Q6XMN5_9SPHI</name>
<evidence type="ECO:0000313" key="1">
    <source>
        <dbReference type="EMBL" id="RZF61430.1"/>
    </source>
</evidence>
<protein>
    <submittedName>
        <fullName evidence="1">DUF2075 domain-containing protein</fullName>
    </submittedName>
</protein>
<dbReference type="RefSeq" id="WP_130139659.1">
    <property type="nucleotide sequence ID" value="NZ_SGIT01000001.1"/>
</dbReference>
<dbReference type="AlphaFoldDB" id="A0A4Q6XMN5"/>
<accession>A0A4Q6XMN5</accession>
<sequence>MGRCQSHLGGSVGKHLHFLPQYSRKIREFSHQAVFEAHHELIRAARVSVFFVDDFQAVRRGEIGLSSFIRMQAEKMGCTVRDC</sequence>
<gene>
    <name evidence="1" type="ORF">EWE74_00880</name>
</gene>
<dbReference type="EMBL" id="SGIT01000001">
    <property type="protein sequence ID" value="RZF61430.1"/>
    <property type="molecule type" value="Genomic_DNA"/>
</dbReference>
<dbReference type="Proteomes" id="UP000292855">
    <property type="component" value="Unassembled WGS sequence"/>
</dbReference>
<keyword evidence="2" id="KW-1185">Reference proteome</keyword>
<comment type="caution">
    <text evidence="1">The sequence shown here is derived from an EMBL/GenBank/DDBJ whole genome shotgun (WGS) entry which is preliminary data.</text>
</comment>